<keyword evidence="1 3" id="KW-0853">WD repeat</keyword>
<dbReference type="GO" id="GO:0005774">
    <property type="term" value="C:vacuolar membrane"/>
    <property type="evidence" value="ECO:0007669"/>
    <property type="project" value="TreeGrafter"/>
</dbReference>
<dbReference type="InterPro" id="IPR015943">
    <property type="entry name" value="WD40/YVTN_repeat-like_dom_sf"/>
</dbReference>
<dbReference type="PROSITE" id="PS50294">
    <property type="entry name" value="WD_REPEATS_REGION"/>
    <property type="match status" value="1"/>
</dbReference>
<organism evidence="6 7">
    <name type="scientific">Suillus luteus UH-Slu-Lm8-n1</name>
    <dbReference type="NCBI Taxonomy" id="930992"/>
    <lineage>
        <taxon>Eukaryota</taxon>
        <taxon>Fungi</taxon>
        <taxon>Dikarya</taxon>
        <taxon>Basidiomycota</taxon>
        <taxon>Agaricomycotina</taxon>
        <taxon>Agaricomycetes</taxon>
        <taxon>Agaricomycetidae</taxon>
        <taxon>Boletales</taxon>
        <taxon>Suillineae</taxon>
        <taxon>Suillaceae</taxon>
        <taxon>Suillus</taxon>
    </lineage>
</organism>
<feature type="region of interest" description="Disordered" evidence="4">
    <location>
        <begin position="1"/>
        <end position="94"/>
    </location>
</feature>
<dbReference type="GO" id="GO:0035859">
    <property type="term" value="C:Seh1-associated complex"/>
    <property type="evidence" value="ECO:0007669"/>
    <property type="project" value="TreeGrafter"/>
</dbReference>
<evidence type="ECO:0000256" key="2">
    <source>
        <dbReference type="ARBA" id="ARBA00022737"/>
    </source>
</evidence>
<feature type="compositionally biased region" description="Low complexity" evidence="4">
    <location>
        <begin position="817"/>
        <end position="832"/>
    </location>
</feature>
<dbReference type="PANTHER" id="PTHR46170">
    <property type="entry name" value="GATOR COMPLEX PROTEIN WDR59"/>
    <property type="match status" value="1"/>
</dbReference>
<dbReference type="PROSITE" id="PS50082">
    <property type="entry name" value="WD_REPEATS_2"/>
    <property type="match status" value="1"/>
</dbReference>
<dbReference type="OrthoDB" id="311712at2759"/>
<evidence type="ECO:0000256" key="3">
    <source>
        <dbReference type="PROSITE-ProRule" id="PRU00221"/>
    </source>
</evidence>
<gene>
    <name evidence="6" type="ORF">CY34DRAFT_784183</name>
</gene>
<dbReference type="GO" id="GO:0034198">
    <property type="term" value="P:cellular response to amino acid starvation"/>
    <property type="evidence" value="ECO:0007669"/>
    <property type="project" value="TreeGrafter"/>
</dbReference>
<dbReference type="Proteomes" id="UP000054485">
    <property type="component" value="Unassembled WGS sequence"/>
</dbReference>
<feature type="repeat" description="WD" evidence="3">
    <location>
        <begin position="279"/>
        <end position="312"/>
    </location>
</feature>
<proteinExistence type="predicted"/>
<dbReference type="Pfam" id="PF17120">
    <property type="entry name" value="zf-RING_16"/>
    <property type="match status" value="1"/>
</dbReference>
<evidence type="ECO:0000313" key="7">
    <source>
        <dbReference type="Proteomes" id="UP000054485"/>
    </source>
</evidence>
<evidence type="ECO:0000313" key="6">
    <source>
        <dbReference type="EMBL" id="KIK34987.1"/>
    </source>
</evidence>
<dbReference type="HOGENOM" id="CLU_001497_3_0_1"/>
<reference evidence="7" key="2">
    <citation type="submission" date="2015-01" db="EMBL/GenBank/DDBJ databases">
        <title>Evolutionary Origins and Diversification of the Mycorrhizal Mutualists.</title>
        <authorList>
            <consortium name="DOE Joint Genome Institute"/>
            <consortium name="Mycorrhizal Genomics Consortium"/>
            <person name="Kohler A."/>
            <person name="Kuo A."/>
            <person name="Nagy L.G."/>
            <person name="Floudas D."/>
            <person name="Copeland A."/>
            <person name="Barry K.W."/>
            <person name="Cichocki N."/>
            <person name="Veneault-Fourrey C."/>
            <person name="LaButti K."/>
            <person name="Lindquist E.A."/>
            <person name="Lipzen A."/>
            <person name="Lundell T."/>
            <person name="Morin E."/>
            <person name="Murat C."/>
            <person name="Riley R."/>
            <person name="Ohm R."/>
            <person name="Sun H."/>
            <person name="Tunlid A."/>
            <person name="Henrissat B."/>
            <person name="Grigoriev I.V."/>
            <person name="Hibbett D.S."/>
            <person name="Martin F."/>
        </authorList>
    </citation>
    <scope>NUCLEOTIDE SEQUENCE [LARGE SCALE GENOMIC DNA]</scope>
    <source>
        <strain evidence="7">UH-Slu-Lm8-n1</strain>
    </source>
</reference>
<name>A0A0D0AL61_9AGAM</name>
<protein>
    <recommendedName>
        <fullName evidence="5">WDR59/RTC1-like RING zinc finger domain-containing protein</fullName>
    </recommendedName>
</protein>
<dbReference type="InterPro" id="IPR036322">
    <property type="entry name" value="WD40_repeat_dom_sf"/>
</dbReference>
<keyword evidence="7" id="KW-1185">Reference proteome</keyword>
<accession>A0A0D0AL61</accession>
<dbReference type="GO" id="GO:1904263">
    <property type="term" value="P:positive regulation of TORC1 signaling"/>
    <property type="evidence" value="ECO:0007669"/>
    <property type="project" value="TreeGrafter"/>
</dbReference>
<evidence type="ECO:0000256" key="1">
    <source>
        <dbReference type="ARBA" id="ARBA00022574"/>
    </source>
</evidence>
<dbReference type="SUPFAM" id="SSF50978">
    <property type="entry name" value="WD40 repeat-like"/>
    <property type="match status" value="1"/>
</dbReference>
<feature type="domain" description="WDR59/RTC1-like RING zinc finger" evidence="5">
    <location>
        <begin position="1315"/>
        <end position="1361"/>
    </location>
</feature>
<dbReference type="InParanoid" id="A0A0D0AL61"/>
<dbReference type="FunCoup" id="A0A0D0AL61">
    <property type="interactions" value="220"/>
</dbReference>
<evidence type="ECO:0000259" key="5">
    <source>
        <dbReference type="Pfam" id="PF17120"/>
    </source>
</evidence>
<reference evidence="6 7" key="1">
    <citation type="submission" date="2014-04" db="EMBL/GenBank/DDBJ databases">
        <authorList>
            <consortium name="DOE Joint Genome Institute"/>
            <person name="Kuo A."/>
            <person name="Ruytinx J."/>
            <person name="Rineau F."/>
            <person name="Colpaert J."/>
            <person name="Kohler A."/>
            <person name="Nagy L.G."/>
            <person name="Floudas D."/>
            <person name="Copeland A."/>
            <person name="Barry K.W."/>
            <person name="Cichocki N."/>
            <person name="Veneault-Fourrey C."/>
            <person name="LaButti K."/>
            <person name="Lindquist E.A."/>
            <person name="Lipzen A."/>
            <person name="Lundell T."/>
            <person name="Morin E."/>
            <person name="Murat C."/>
            <person name="Sun H."/>
            <person name="Tunlid A."/>
            <person name="Henrissat B."/>
            <person name="Grigoriev I.V."/>
            <person name="Hibbett D.S."/>
            <person name="Martin F."/>
            <person name="Nordberg H.P."/>
            <person name="Cantor M.N."/>
            <person name="Hua S.X."/>
        </authorList>
    </citation>
    <scope>NUCLEOTIDE SEQUENCE [LARGE SCALE GENOMIC DNA]</scope>
    <source>
        <strain evidence="6 7">UH-Slu-Lm8-n1</strain>
    </source>
</reference>
<keyword evidence="2" id="KW-0677">Repeat</keyword>
<dbReference type="STRING" id="930992.A0A0D0AL61"/>
<feature type="compositionally biased region" description="Basic and acidic residues" evidence="4">
    <location>
        <begin position="758"/>
        <end position="770"/>
    </location>
</feature>
<dbReference type="InterPro" id="IPR001680">
    <property type="entry name" value="WD40_rpt"/>
</dbReference>
<dbReference type="PROSITE" id="PS00678">
    <property type="entry name" value="WD_REPEATS_1"/>
    <property type="match status" value="1"/>
</dbReference>
<feature type="region of interest" description="Disordered" evidence="4">
    <location>
        <begin position="742"/>
        <end position="770"/>
    </location>
</feature>
<dbReference type="Gene3D" id="2.130.10.10">
    <property type="entry name" value="YVTN repeat-like/Quinoprotein amine dehydrogenase"/>
    <property type="match status" value="1"/>
</dbReference>
<feature type="region of interest" description="Disordered" evidence="4">
    <location>
        <begin position="580"/>
        <end position="625"/>
    </location>
</feature>
<feature type="compositionally biased region" description="Basic and acidic residues" evidence="4">
    <location>
        <begin position="595"/>
        <end position="605"/>
    </location>
</feature>
<dbReference type="InterPro" id="IPR049566">
    <property type="entry name" value="WDR59_RTC1-like_RING_Znf"/>
</dbReference>
<dbReference type="InterPro" id="IPR019775">
    <property type="entry name" value="WD40_repeat_CS"/>
</dbReference>
<feature type="compositionally biased region" description="Polar residues" evidence="4">
    <location>
        <begin position="74"/>
        <end position="87"/>
    </location>
</feature>
<dbReference type="PANTHER" id="PTHR46170:SF1">
    <property type="entry name" value="GATOR COMPLEX PROTEIN WDR59"/>
    <property type="match status" value="1"/>
</dbReference>
<dbReference type="EMBL" id="KN835678">
    <property type="protein sequence ID" value="KIK34987.1"/>
    <property type="molecule type" value="Genomic_DNA"/>
</dbReference>
<dbReference type="SMART" id="SM00320">
    <property type="entry name" value="WD40"/>
    <property type="match status" value="5"/>
</dbReference>
<sequence length="1385" mass="153309">MSRSSSKSRPAHTGPPQSARIRIANESATPDRDVGPVPSSLSLLTARRPSWAPPLYDHTQDMSAGLGSYRDVPSFSTTQTAHPSSSPEDGGNFRRNLQIDMKELVGDAVGNMSISPASRDIVLAARRGLFIIDLEAPLEVPRFLPQGGTWDVADVQWNPHRARAEYIVSTSSEKLLIWNLMMVGKTSIEHILHSHYRAVTDINWHTKEPDIVASVGIDSWVWSWDLREPRRPVLGLCAFNAGGTQVKWNRQDPNVLASSHMNEVIIWDRRKGSLPTARIKAHTAKIYGIDWAHERMHDLVTCSLDKTIKVWDAHDAPSFSFNQSSQADIEPRSKISTRYPVWRARNLPFGHGVLSLPQRGDTTLEMYTLEGSEVGTPVEVFEGHADVVKEFVWRKGGLEGGDYHLITWSKDRTLRFWPVDTEIMEVLNYLPSPSHPHSQRSRFFMDKSFRHPPTATDAHPSLLSAPIGHRGILSEVRASTLSTRVPTTTITGPSVLASRDNNHNPVLQPHHGSAARGRGALLLDAPGSATLSIPGTALKPHIHHIPGTPATMTMTRGHALGGRSARMDALQWLASIKVGERREDSASGPESRVSSGERRVKRDESLPPGQKRKRSGSRIMDGDGTQSLQDEITSALTKLQTSKIKLEKHDLTKRRTCTLGLHGPWGESSSVSVFIRISFRFPKTYPQSGVPDIDLERNPLVSMQSRAFMLRRLRGIRDRRRPCLEACLRFLLFGDEDERVGIPRGIDSESSNEEEEDNARKGEGGRKSRDFTVSLLRNNKNLAEPRTSQGVFGPNGELVCFFRAPPRIVRNPMNEMSASPATTPASRSSPSAQRLFQSPALLSDAVRRLDMAAIDRDRLLDSLPQSSGDNDTAMRIMTNLLTFSHHHHHKRRESMVTSASSLPTPNPNYAKVPVLTRRSTVFIEGPTDVIFAQRKVAEAYVFGHDGESVGATCEANAKIAHEHGQWSHERVWKTLRGLFPASVTKGASPSRVARKIIDSLYKEYCASHDVQMLAMLAFLFTHWSISSDNVTVPNTPSENDPSSISPTPEEDYFSLVRRNNSRATALSPGWPRLSSTSPTAPPLMASSLSMSNSSRGSWSNLFNTGSMRQFMSGVQESISTPLSIDTLQLPSRTPMPVPSPLPGSESAGSVVLRLPNLDTPRRRKTSTLMSPVSKSWSDTPVLSTLAPAVPLSPVVHGRRPTFSQVIGPKQVIHEKRLVIQEEPTEEKCGIFLPAVYDQQILAQYKCHVLAYAEMLFRWQLLNKRLELLKSAKITTFHANSREAIFVDVQHACGKCNRTLDPHIETCSCCGLRTLKPRCSLCRLPVKGLSRTCGNCLHVTHLGCWRDAMSNVCGSGCGCRCRGDLRPDLRTSVVQSPTPPPSALSR</sequence>
<dbReference type="InterPro" id="IPR049567">
    <property type="entry name" value="WDR59-like"/>
</dbReference>
<dbReference type="GO" id="GO:0035591">
    <property type="term" value="F:signaling adaptor activity"/>
    <property type="evidence" value="ECO:0007669"/>
    <property type="project" value="TreeGrafter"/>
</dbReference>
<dbReference type="CDD" id="cd16488">
    <property type="entry name" value="mRING-H2-C3H3C2_Mio-like"/>
    <property type="match status" value="1"/>
</dbReference>
<feature type="region of interest" description="Disordered" evidence="4">
    <location>
        <begin position="811"/>
        <end position="834"/>
    </location>
</feature>
<evidence type="ECO:0000256" key="4">
    <source>
        <dbReference type="SAM" id="MobiDB-lite"/>
    </source>
</evidence>